<dbReference type="AlphaFoldDB" id="A0A9E7GMP5"/>
<gene>
    <name evidence="1" type="ORF">MUK42_11658</name>
</gene>
<sequence>MDLFALFFTDKVAHTQGAGESNTCNIRVTGICGRFNLKVNWAQNPKNKPKQGYWVNPRPNPTQYRVEFESGPFSTGRNLDQPIECDVQWTRDDLQEVAAPGLRRFGCSL</sequence>
<dbReference type="Proteomes" id="UP001055439">
    <property type="component" value="Chromosome 7"/>
</dbReference>
<evidence type="ECO:0000313" key="2">
    <source>
        <dbReference type="Proteomes" id="UP001055439"/>
    </source>
</evidence>
<evidence type="ECO:0000313" key="1">
    <source>
        <dbReference type="EMBL" id="URE14922.1"/>
    </source>
</evidence>
<protein>
    <submittedName>
        <fullName evidence="1">Uncharacterized protein</fullName>
    </submittedName>
</protein>
<proteinExistence type="predicted"/>
<name>A0A9E7GMP5_9LILI</name>
<accession>A0A9E7GMP5</accession>
<dbReference type="EMBL" id="CP097509">
    <property type="protein sequence ID" value="URE14922.1"/>
    <property type="molecule type" value="Genomic_DNA"/>
</dbReference>
<organism evidence="1 2">
    <name type="scientific">Musa troglodytarum</name>
    <name type="common">fe'i banana</name>
    <dbReference type="NCBI Taxonomy" id="320322"/>
    <lineage>
        <taxon>Eukaryota</taxon>
        <taxon>Viridiplantae</taxon>
        <taxon>Streptophyta</taxon>
        <taxon>Embryophyta</taxon>
        <taxon>Tracheophyta</taxon>
        <taxon>Spermatophyta</taxon>
        <taxon>Magnoliopsida</taxon>
        <taxon>Liliopsida</taxon>
        <taxon>Zingiberales</taxon>
        <taxon>Musaceae</taxon>
        <taxon>Musa</taxon>
    </lineage>
</organism>
<reference evidence="1" key="1">
    <citation type="submission" date="2022-05" db="EMBL/GenBank/DDBJ databases">
        <title>The Musa troglodytarum L. genome provides insights into the mechanism of non-climacteric behaviour and enrichment of carotenoids.</title>
        <authorList>
            <person name="Wang J."/>
        </authorList>
    </citation>
    <scope>NUCLEOTIDE SEQUENCE</scope>
    <source>
        <tissue evidence="1">Leaf</tissue>
    </source>
</reference>
<keyword evidence="2" id="KW-1185">Reference proteome</keyword>